<name>A0A7K5Z7G3_9AVES</name>
<evidence type="ECO:0000256" key="1">
    <source>
        <dbReference type="ARBA" id="ARBA00004613"/>
    </source>
</evidence>
<dbReference type="PANTHER" id="PTHR15106:SF2">
    <property type="entry name" value="RETINOIC ACID RECEPTOR RESPONDER PROTEIN 2"/>
    <property type="match status" value="1"/>
</dbReference>
<evidence type="ECO:0000256" key="2">
    <source>
        <dbReference type="ARBA" id="ARBA00022525"/>
    </source>
</evidence>
<organism evidence="5 6">
    <name type="scientific">Pterocles burchelli</name>
    <dbReference type="NCBI Taxonomy" id="2585816"/>
    <lineage>
        <taxon>Eukaryota</taxon>
        <taxon>Metazoa</taxon>
        <taxon>Chordata</taxon>
        <taxon>Craniata</taxon>
        <taxon>Vertebrata</taxon>
        <taxon>Euteleostomi</taxon>
        <taxon>Archelosauria</taxon>
        <taxon>Archosauria</taxon>
        <taxon>Dinosauria</taxon>
        <taxon>Saurischia</taxon>
        <taxon>Theropoda</taxon>
        <taxon>Coelurosauria</taxon>
        <taxon>Aves</taxon>
        <taxon>Neognathae</taxon>
        <taxon>Neoaves</taxon>
        <taxon>Columbimorphae</taxon>
        <taxon>Pterocliformes</taxon>
        <taxon>Pteroclidae</taxon>
        <taxon>Pterocles</taxon>
    </lineage>
</organism>
<evidence type="ECO:0000256" key="4">
    <source>
        <dbReference type="ARBA" id="ARBA00023157"/>
    </source>
</evidence>
<proteinExistence type="predicted"/>
<dbReference type="Proteomes" id="UP000522270">
    <property type="component" value="Unassembled WGS sequence"/>
</dbReference>
<dbReference type="GO" id="GO:0050994">
    <property type="term" value="P:regulation of lipid catabolic process"/>
    <property type="evidence" value="ECO:0007669"/>
    <property type="project" value="InterPro"/>
</dbReference>
<comment type="subcellular location">
    <subcellularLocation>
        <location evidence="1">Secreted</location>
    </subcellularLocation>
</comment>
<dbReference type="GO" id="GO:0031012">
    <property type="term" value="C:extracellular matrix"/>
    <property type="evidence" value="ECO:0007669"/>
    <property type="project" value="TreeGrafter"/>
</dbReference>
<keyword evidence="4" id="KW-1015">Disulfide bond</keyword>
<dbReference type="PANTHER" id="PTHR15106">
    <property type="entry name" value="RETINOIC ACID RECEPTOR RESPONDER PROTEIN 2"/>
    <property type="match status" value="1"/>
</dbReference>
<comment type="caution">
    <text evidence="5">The sequence shown here is derived from an EMBL/GenBank/DDBJ whole genome shotgun (WGS) entry which is preliminary data.</text>
</comment>
<protein>
    <submittedName>
        <fullName evidence="5">RARR2 protein</fullName>
    </submittedName>
</protein>
<accession>A0A7K5Z7G3</accession>
<dbReference type="GO" id="GO:0005102">
    <property type="term" value="F:signaling receptor binding"/>
    <property type="evidence" value="ECO:0007669"/>
    <property type="project" value="InterPro"/>
</dbReference>
<dbReference type="EMBL" id="VYZE01003642">
    <property type="protein sequence ID" value="NWU73475.1"/>
    <property type="molecule type" value="Genomic_DNA"/>
</dbReference>
<keyword evidence="6" id="KW-1185">Reference proteome</keyword>
<dbReference type="GO" id="GO:0005615">
    <property type="term" value="C:extracellular space"/>
    <property type="evidence" value="ECO:0007669"/>
    <property type="project" value="TreeGrafter"/>
</dbReference>
<feature type="non-terminal residue" evidence="5">
    <location>
        <position position="1"/>
    </location>
</feature>
<reference evidence="5 6" key="1">
    <citation type="submission" date="2019-09" db="EMBL/GenBank/DDBJ databases">
        <title>Bird 10,000 Genomes (B10K) Project - Family phase.</title>
        <authorList>
            <person name="Zhang G."/>
        </authorList>
    </citation>
    <scope>NUCLEOTIDE SEQUENCE [LARGE SCALE GENOMIC DNA]</scope>
    <source>
        <strain evidence="5">B10K-DU-027-49</strain>
        <tissue evidence="5">Muscle</tissue>
    </source>
</reference>
<keyword evidence="3" id="KW-0732">Signal</keyword>
<evidence type="ECO:0000313" key="6">
    <source>
        <dbReference type="Proteomes" id="UP000522270"/>
    </source>
</evidence>
<evidence type="ECO:0000256" key="3">
    <source>
        <dbReference type="ARBA" id="ARBA00022729"/>
    </source>
</evidence>
<gene>
    <name evidence="5" type="primary">Rarres2</name>
    <name evidence="5" type="ORF">PTEBUR_R11488</name>
</gene>
<dbReference type="GO" id="GO:0006954">
    <property type="term" value="P:inflammatory response"/>
    <property type="evidence" value="ECO:0007669"/>
    <property type="project" value="InterPro"/>
</dbReference>
<dbReference type="OrthoDB" id="9894305at2759"/>
<dbReference type="InterPro" id="IPR029562">
    <property type="entry name" value="Chemerin"/>
</dbReference>
<keyword evidence="2" id="KW-0964">Secreted</keyword>
<dbReference type="AlphaFoldDB" id="A0A7K5Z7G3"/>
<evidence type="ECO:0000313" key="5">
    <source>
        <dbReference type="EMBL" id="NWU73475.1"/>
    </source>
</evidence>
<dbReference type="GO" id="GO:0045087">
    <property type="term" value="P:innate immune response"/>
    <property type="evidence" value="ECO:0007669"/>
    <property type="project" value="TreeGrafter"/>
</dbReference>
<dbReference type="GO" id="GO:0050921">
    <property type="term" value="P:positive regulation of chemotaxis"/>
    <property type="evidence" value="ECO:0007669"/>
    <property type="project" value="TreeGrafter"/>
</dbReference>
<sequence length="110" mass="12370">VPQEDPSGTYVQLRLHLVQTSCGKKTPRRQNCKTLESRRKPICLACYKFDHSDVPKVLDKYHNCGPSHHLAAKEIRQRDEAECRAVEDAGKATDALYLPGMFAFSKGLQA</sequence>
<feature type="non-terminal residue" evidence="5">
    <location>
        <position position="110"/>
    </location>
</feature>